<dbReference type="EMBL" id="LR796836">
    <property type="protein sequence ID" value="CAB4168819.1"/>
    <property type="molecule type" value="Genomic_DNA"/>
</dbReference>
<accession>A0A6J5S7T2</accession>
<dbReference type="EMBL" id="LR798358">
    <property type="protein sequence ID" value="CAB5225784.1"/>
    <property type="molecule type" value="Genomic_DNA"/>
</dbReference>
<dbReference type="EMBL" id="LR797350">
    <property type="protein sequence ID" value="CAB4204588.1"/>
    <property type="molecule type" value="Genomic_DNA"/>
</dbReference>
<evidence type="ECO:0000313" key="3">
    <source>
        <dbReference type="EMBL" id="CAB4204588.1"/>
    </source>
</evidence>
<evidence type="ECO:0000313" key="2">
    <source>
        <dbReference type="EMBL" id="CAB4180993.1"/>
    </source>
</evidence>
<sequence>MEKLRYECRVEKKVQNHGVLTEFNLGDDHLCVQCLGCGVIGVVSRADAQ</sequence>
<protein>
    <submittedName>
        <fullName evidence="3">Uncharacterized protein</fullName>
    </submittedName>
</protein>
<proteinExistence type="predicted"/>
<evidence type="ECO:0000313" key="4">
    <source>
        <dbReference type="EMBL" id="CAB5225784.1"/>
    </source>
</evidence>
<name>A0A6J5S7T2_9CAUD</name>
<gene>
    <name evidence="2" type="ORF">UFOVP1061_6</name>
    <name evidence="3" type="ORF">UFOVP1402_18</name>
    <name evidence="4" type="ORF">UFOVP1509_7</name>
    <name evidence="1" type="ORF">UFOVP886_19</name>
</gene>
<dbReference type="EMBL" id="LR797010">
    <property type="protein sequence ID" value="CAB4180993.1"/>
    <property type="molecule type" value="Genomic_DNA"/>
</dbReference>
<organism evidence="3">
    <name type="scientific">uncultured Caudovirales phage</name>
    <dbReference type="NCBI Taxonomy" id="2100421"/>
    <lineage>
        <taxon>Viruses</taxon>
        <taxon>Duplodnaviria</taxon>
        <taxon>Heunggongvirae</taxon>
        <taxon>Uroviricota</taxon>
        <taxon>Caudoviricetes</taxon>
        <taxon>Peduoviridae</taxon>
        <taxon>Maltschvirus</taxon>
        <taxon>Maltschvirus maltsch</taxon>
    </lineage>
</organism>
<reference evidence="3" key="1">
    <citation type="submission" date="2020-05" db="EMBL/GenBank/DDBJ databases">
        <authorList>
            <person name="Chiriac C."/>
            <person name="Salcher M."/>
            <person name="Ghai R."/>
            <person name="Kavagutti S V."/>
        </authorList>
    </citation>
    <scope>NUCLEOTIDE SEQUENCE</scope>
</reference>
<evidence type="ECO:0000313" key="1">
    <source>
        <dbReference type="EMBL" id="CAB4168819.1"/>
    </source>
</evidence>